<accession>A0AAC9TV12</accession>
<proteinExistence type="predicted"/>
<dbReference type="AlphaFoldDB" id="A0AAC9TV12"/>
<dbReference type="KEGG" id="bhp:BHAMNSH16_12880"/>
<dbReference type="EMBL" id="CP019914">
    <property type="protein sequence ID" value="ASJ22486.1"/>
    <property type="molecule type" value="Genomic_DNA"/>
</dbReference>
<sequence>MKVGKLIHTITFYRTKYIDNGNGTGSNELIELRKVKCSIEDITYKDIQQGKRKDLTRTLKVHTHYFKEFDTKGMMAKINRENDIYEVINMENVSYKNIECIFTIKKLVNNKKADNRE</sequence>
<dbReference type="InterPro" id="IPR038666">
    <property type="entry name" value="SSP1_head-tail_sf"/>
</dbReference>
<evidence type="ECO:0000313" key="2">
    <source>
        <dbReference type="Proteomes" id="UP000264880"/>
    </source>
</evidence>
<organism evidence="1 2">
    <name type="scientific">Brachyspira hampsonii</name>
    <dbReference type="NCBI Taxonomy" id="1287055"/>
    <lineage>
        <taxon>Bacteria</taxon>
        <taxon>Pseudomonadati</taxon>
        <taxon>Spirochaetota</taxon>
        <taxon>Spirochaetia</taxon>
        <taxon>Brachyspirales</taxon>
        <taxon>Brachyspiraceae</taxon>
        <taxon>Brachyspira</taxon>
    </lineage>
</organism>
<reference evidence="1 2" key="1">
    <citation type="submission" date="2017-02" db="EMBL/GenBank/DDBJ databases">
        <title>Complete genome sequence of Brachyspira hampsonii genomovar I strain NSH-16 (ATCC BAA-2463).</title>
        <authorList>
            <person name="Mirajkar N.S."/>
            <person name="Gebhart C.J."/>
        </authorList>
    </citation>
    <scope>NUCLEOTIDE SEQUENCE [LARGE SCALE GENOMIC DNA]</scope>
    <source>
        <strain evidence="1 2">NSH-16</strain>
    </source>
</reference>
<dbReference type="InterPro" id="IPR008767">
    <property type="entry name" value="Phage_SPP1_head-tail_adaptor"/>
</dbReference>
<dbReference type="Gene3D" id="2.40.10.270">
    <property type="entry name" value="Bacteriophage SPP1 head-tail adaptor protein"/>
    <property type="match status" value="1"/>
</dbReference>
<protein>
    <submittedName>
        <fullName evidence="1">Head-tail adaptor protein</fullName>
    </submittedName>
</protein>
<dbReference type="Pfam" id="PF05521">
    <property type="entry name" value="Phage_HCP"/>
    <property type="match status" value="1"/>
</dbReference>
<gene>
    <name evidence="1" type="ORF">BHAMNSH16_12880</name>
</gene>
<name>A0AAC9TV12_9SPIR</name>
<dbReference type="Proteomes" id="UP000264880">
    <property type="component" value="Chromosome"/>
</dbReference>
<evidence type="ECO:0000313" key="1">
    <source>
        <dbReference type="EMBL" id="ASJ22486.1"/>
    </source>
</evidence>
<dbReference type="RefSeq" id="WP_008730219.1">
    <property type="nucleotide sequence ID" value="NZ_CP019914.1"/>
</dbReference>
<keyword evidence="2" id="KW-1185">Reference proteome</keyword>